<dbReference type="EMBL" id="SMMG02000003">
    <property type="protein sequence ID" value="KAA3481671.1"/>
    <property type="molecule type" value="Genomic_DNA"/>
</dbReference>
<evidence type="ECO:0000313" key="2">
    <source>
        <dbReference type="Proteomes" id="UP000325315"/>
    </source>
</evidence>
<organism evidence="1 2">
    <name type="scientific">Gossypium australe</name>
    <dbReference type="NCBI Taxonomy" id="47621"/>
    <lineage>
        <taxon>Eukaryota</taxon>
        <taxon>Viridiplantae</taxon>
        <taxon>Streptophyta</taxon>
        <taxon>Embryophyta</taxon>
        <taxon>Tracheophyta</taxon>
        <taxon>Spermatophyta</taxon>
        <taxon>Magnoliopsida</taxon>
        <taxon>eudicotyledons</taxon>
        <taxon>Gunneridae</taxon>
        <taxon>Pentapetalae</taxon>
        <taxon>rosids</taxon>
        <taxon>malvids</taxon>
        <taxon>Malvales</taxon>
        <taxon>Malvaceae</taxon>
        <taxon>Malvoideae</taxon>
        <taxon>Gossypium</taxon>
    </lineage>
</organism>
<proteinExistence type="predicted"/>
<evidence type="ECO:0000313" key="1">
    <source>
        <dbReference type="EMBL" id="KAA3481671.1"/>
    </source>
</evidence>
<reference evidence="2" key="1">
    <citation type="journal article" date="2019" name="Plant Biotechnol. J.">
        <title>Genome sequencing of the Australian wild diploid species Gossypium australe highlights disease resistance and delayed gland morphogenesis.</title>
        <authorList>
            <person name="Cai Y."/>
            <person name="Cai X."/>
            <person name="Wang Q."/>
            <person name="Wang P."/>
            <person name="Zhang Y."/>
            <person name="Cai C."/>
            <person name="Xu Y."/>
            <person name="Wang K."/>
            <person name="Zhou Z."/>
            <person name="Wang C."/>
            <person name="Geng S."/>
            <person name="Li B."/>
            <person name="Dong Q."/>
            <person name="Hou Y."/>
            <person name="Wang H."/>
            <person name="Ai P."/>
            <person name="Liu Z."/>
            <person name="Yi F."/>
            <person name="Sun M."/>
            <person name="An G."/>
            <person name="Cheng J."/>
            <person name="Zhang Y."/>
            <person name="Shi Q."/>
            <person name="Xie Y."/>
            <person name="Shi X."/>
            <person name="Chang Y."/>
            <person name="Huang F."/>
            <person name="Chen Y."/>
            <person name="Hong S."/>
            <person name="Mi L."/>
            <person name="Sun Q."/>
            <person name="Zhang L."/>
            <person name="Zhou B."/>
            <person name="Peng R."/>
            <person name="Zhang X."/>
            <person name="Liu F."/>
        </authorList>
    </citation>
    <scope>NUCLEOTIDE SEQUENCE [LARGE SCALE GENOMIC DNA]</scope>
    <source>
        <strain evidence="2">cv. PA1801</strain>
    </source>
</reference>
<keyword evidence="2" id="KW-1185">Reference proteome</keyword>
<protein>
    <submittedName>
        <fullName evidence="1">Putative WD repeat-containing protein C2A9.03-like</fullName>
    </submittedName>
</protein>
<dbReference type="AlphaFoldDB" id="A0A5B6WIE8"/>
<sequence length="126" mass="14389">MPSYVKFMKDILAKKIWLGDYENITLTEGLSVVIQKKLPPKLKDLGSLMILCAIGSQTFGLMKDMKSSIEEQLVLELKLKQLTSHLKYVFMGDNQKLSVINPPYLLMSKKKNYYGFLENLRGKLDG</sequence>
<name>A0A5B6WIE8_9ROSI</name>
<comment type="caution">
    <text evidence="1">The sequence shown here is derived from an EMBL/GenBank/DDBJ whole genome shotgun (WGS) entry which is preliminary data.</text>
</comment>
<accession>A0A5B6WIE8</accession>
<gene>
    <name evidence="1" type="ORF">EPI10_022017</name>
</gene>
<dbReference type="OrthoDB" id="1702682at2759"/>
<dbReference type="Proteomes" id="UP000325315">
    <property type="component" value="Unassembled WGS sequence"/>
</dbReference>